<evidence type="ECO:0000256" key="1">
    <source>
        <dbReference type="SAM" id="Phobius"/>
    </source>
</evidence>
<comment type="caution">
    <text evidence="2">The sequence shown here is derived from an EMBL/GenBank/DDBJ whole genome shotgun (WGS) entry which is preliminary data.</text>
</comment>
<gene>
    <name evidence="2" type="ORF">E4U43_006459</name>
</gene>
<name>A0A9P7N311_9HYPO</name>
<proteinExistence type="predicted"/>
<organism evidence="2 3">
    <name type="scientific">Claviceps pusilla</name>
    <dbReference type="NCBI Taxonomy" id="123648"/>
    <lineage>
        <taxon>Eukaryota</taxon>
        <taxon>Fungi</taxon>
        <taxon>Dikarya</taxon>
        <taxon>Ascomycota</taxon>
        <taxon>Pezizomycotina</taxon>
        <taxon>Sordariomycetes</taxon>
        <taxon>Hypocreomycetidae</taxon>
        <taxon>Hypocreales</taxon>
        <taxon>Clavicipitaceae</taxon>
        <taxon>Claviceps</taxon>
    </lineage>
</organism>
<sequence length="145" mass="15439">NTFNTLNLLPGRPAAAPACHDTAAKKHVDGQADGDNANACGCGASQRIGWIQGMTYPAGRERARSVLHGTRTVLFGARGNGNPSMSAPAMAGLWEAKSTEALRKKVFYEIAVFILGCGNPVILLLLWPGWLVVGGLVYVLWQYSV</sequence>
<keyword evidence="1" id="KW-0472">Membrane</keyword>
<protein>
    <submittedName>
        <fullName evidence="2">Uncharacterized protein</fullName>
    </submittedName>
</protein>
<evidence type="ECO:0000313" key="2">
    <source>
        <dbReference type="EMBL" id="KAG5982326.1"/>
    </source>
</evidence>
<reference evidence="2" key="1">
    <citation type="journal article" date="2020" name="bioRxiv">
        <title>Whole genome comparisons of ergot fungi reveals the divergence and evolution of species within the genus Claviceps are the result of varying mechanisms driving genome evolution and host range expansion.</title>
        <authorList>
            <person name="Wyka S.A."/>
            <person name="Mondo S.J."/>
            <person name="Liu M."/>
            <person name="Dettman J."/>
            <person name="Nalam V."/>
            <person name="Broders K.D."/>
        </authorList>
    </citation>
    <scope>NUCLEOTIDE SEQUENCE</scope>
    <source>
        <strain evidence="2">CCC 602</strain>
    </source>
</reference>
<keyword evidence="3" id="KW-1185">Reference proteome</keyword>
<dbReference type="AlphaFoldDB" id="A0A9P7N311"/>
<keyword evidence="1" id="KW-1133">Transmembrane helix</keyword>
<keyword evidence="1" id="KW-0812">Transmembrane</keyword>
<feature type="non-terminal residue" evidence="2">
    <location>
        <position position="1"/>
    </location>
</feature>
<dbReference type="EMBL" id="SRPW01004451">
    <property type="protein sequence ID" value="KAG5982326.1"/>
    <property type="molecule type" value="Genomic_DNA"/>
</dbReference>
<dbReference type="OrthoDB" id="4844401at2759"/>
<feature type="transmembrane region" description="Helical" evidence="1">
    <location>
        <begin position="110"/>
        <end position="141"/>
    </location>
</feature>
<accession>A0A9P7N311</accession>
<evidence type="ECO:0000313" key="3">
    <source>
        <dbReference type="Proteomes" id="UP000748025"/>
    </source>
</evidence>
<dbReference type="Proteomes" id="UP000748025">
    <property type="component" value="Unassembled WGS sequence"/>
</dbReference>